<dbReference type="Proteomes" id="UP000824469">
    <property type="component" value="Unassembled WGS sequence"/>
</dbReference>
<dbReference type="EMBL" id="JAHRHJ020000003">
    <property type="protein sequence ID" value="KAH9321314.1"/>
    <property type="molecule type" value="Genomic_DNA"/>
</dbReference>
<accession>A0AA38GGL7</accession>
<dbReference type="AlphaFoldDB" id="A0AA38GGL7"/>
<comment type="similarity">
    <text evidence="1 2">Belongs to the glycosyl hydrolase 31 family.</text>
</comment>
<feature type="domain" description="Glycoside hydrolase family 31 N-terminal" evidence="4">
    <location>
        <begin position="105"/>
        <end position="179"/>
    </location>
</feature>
<keyword evidence="2" id="KW-0326">Glycosidase</keyword>
<reference evidence="5 6" key="1">
    <citation type="journal article" date="2021" name="Nat. Plants">
        <title>The Taxus genome provides insights into paclitaxel biosynthesis.</title>
        <authorList>
            <person name="Xiong X."/>
            <person name="Gou J."/>
            <person name="Liao Q."/>
            <person name="Li Y."/>
            <person name="Zhou Q."/>
            <person name="Bi G."/>
            <person name="Li C."/>
            <person name="Du R."/>
            <person name="Wang X."/>
            <person name="Sun T."/>
            <person name="Guo L."/>
            <person name="Liang H."/>
            <person name="Lu P."/>
            <person name="Wu Y."/>
            <person name="Zhang Z."/>
            <person name="Ro D.K."/>
            <person name="Shang Y."/>
            <person name="Huang S."/>
            <person name="Yan J."/>
        </authorList>
    </citation>
    <scope>NUCLEOTIDE SEQUENCE [LARGE SCALE GENOMIC DNA]</scope>
    <source>
        <strain evidence="5">Ta-2019</strain>
    </source>
</reference>
<dbReference type="Gene3D" id="3.20.20.80">
    <property type="entry name" value="Glycosidases"/>
    <property type="match status" value="1"/>
</dbReference>
<dbReference type="PROSITE" id="PS00129">
    <property type="entry name" value="GLYCOSYL_HYDROL_F31_1"/>
    <property type="match status" value="1"/>
</dbReference>
<dbReference type="PANTHER" id="PTHR22762:SF120">
    <property type="entry name" value="HETEROGLYCAN GLUCOSIDASE 1"/>
    <property type="match status" value="1"/>
</dbReference>
<dbReference type="InterPro" id="IPR030458">
    <property type="entry name" value="Glyco_hydro_31_AS"/>
</dbReference>
<dbReference type="InterPro" id="IPR017853">
    <property type="entry name" value="GH"/>
</dbReference>
<dbReference type="SUPFAM" id="SSF74650">
    <property type="entry name" value="Galactose mutarotase-like"/>
    <property type="match status" value="1"/>
</dbReference>
<evidence type="ECO:0000313" key="5">
    <source>
        <dbReference type="EMBL" id="KAH9321314.1"/>
    </source>
</evidence>
<evidence type="ECO:0008006" key="7">
    <source>
        <dbReference type="Google" id="ProtNLM"/>
    </source>
</evidence>
<dbReference type="Gene3D" id="2.60.40.1760">
    <property type="entry name" value="glycosyl hydrolase (family 31)"/>
    <property type="match status" value="1"/>
</dbReference>
<dbReference type="CDD" id="cd14752">
    <property type="entry name" value="GH31_N"/>
    <property type="match status" value="1"/>
</dbReference>
<dbReference type="OMA" id="VYRFDCD"/>
<dbReference type="GO" id="GO:0030246">
    <property type="term" value="F:carbohydrate binding"/>
    <property type="evidence" value="ECO:0007669"/>
    <property type="project" value="InterPro"/>
</dbReference>
<dbReference type="GO" id="GO:0005975">
    <property type="term" value="P:carbohydrate metabolic process"/>
    <property type="evidence" value="ECO:0007669"/>
    <property type="project" value="InterPro"/>
</dbReference>
<dbReference type="PANTHER" id="PTHR22762">
    <property type="entry name" value="ALPHA-GLUCOSIDASE"/>
    <property type="match status" value="1"/>
</dbReference>
<name>A0AA38GGL7_TAXCH</name>
<dbReference type="SUPFAM" id="SSF51445">
    <property type="entry name" value="(Trans)glycosidases"/>
    <property type="match status" value="1"/>
</dbReference>
<evidence type="ECO:0000259" key="3">
    <source>
        <dbReference type="Pfam" id="PF01055"/>
    </source>
</evidence>
<feature type="domain" description="Glycoside hydrolase family 31 TIM barrel" evidence="3">
    <location>
        <begin position="220"/>
        <end position="473"/>
    </location>
</feature>
<dbReference type="InterPro" id="IPR025887">
    <property type="entry name" value="Glyco_hydro_31_N_dom"/>
</dbReference>
<sequence length="501" mass="56902">GDQYSKEKVQHINLPYLKDRQCTSRMIGQDDPQGASNMVCSRQMVFMPILEEGVYRFDCDGDSKKNAFQSISFLDPKFRDTLEVSINKVPDYIPFCECVHGQQVVTIELPHGSSLYGTGEVSGSLERTGKRVFTWNTDAWGYGDSTTSLYQSHPWVLAVFPNGEAYGILADTTRRCEVDLRKDSTVKFSAPSVYPVITFGPLTSPAAVLTSLSHAIGTTFMPPKWSLGYHQCRWSYDTDARVIEVAKSFREKRLPCDVIWMDIDYMHGFRCFTFDPERFPNPKSLASNLHGEGFKGVWMIDPGIKKEEGYFVYDSGCSNDVWVLQADGKPYSGEVWPGQCVFPDFTQAKTRSWWSKLISNFVSNVVDGIWNDMNEPAVFKTVTKTMPESNIHRGDRELGGQQKHSHYHNVYGTLMAKSTFEGMLLSSPKRRPFVLTRAGYIGSQRHAATWTGDNLSTWEHLHMSINMALNLTILRRETMVKNIKTRMKALMRKNDELADKI</sequence>
<dbReference type="InterPro" id="IPR000322">
    <property type="entry name" value="Glyco_hydro_31_TIM"/>
</dbReference>
<dbReference type="InterPro" id="IPR011013">
    <property type="entry name" value="Gal_mutarotase_sf_dom"/>
</dbReference>
<dbReference type="Pfam" id="PF01055">
    <property type="entry name" value="Glyco_hydro_31_2nd"/>
    <property type="match status" value="1"/>
</dbReference>
<keyword evidence="6" id="KW-1185">Reference proteome</keyword>
<feature type="non-terminal residue" evidence="5">
    <location>
        <position position="501"/>
    </location>
</feature>
<keyword evidence="2" id="KW-0378">Hydrolase</keyword>
<evidence type="ECO:0000313" key="6">
    <source>
        <dbReference type="Proteomes" id="UP000824469"/>
    </source>
</evidence>
<protein>
    <recommendedName>
        <fullName evidence="7">Glycoside hydrolase family 31 N-terminal domain-containing protein</fullName>
    </recommendedName>
</protein>
<dbReference type="Pfam" id="PF13802">
    <property type="entry name" value="Gal_mutarotas_2"/>
    <property type="match status" value="1"/>
</dbReference>
<evidence type="ECO:0000256" key="2">
    <source>
        <dbReference type="RuleBase" id="RU361185"/>
    </source>
</evidence>
<organism evidence="5 6">
    <name type="scientific">Taxus chinensis</name>
    <name type="common">Chinese yew</name>
    <name type="synonym">Taxus wallichiana var. chinensis</name>
    <dbReference type="NCBI Taxonomy" id="29808"/>
    <lineage>
        <taxon>Eukaryota</taxon>
        <taxon>Viridiplantae</taxon>
        <taxon>Streptophyta</taxon>
        <taxon>Embryophyta</taxon>
        <taxon>Tracheophyta</taxon>
        <taxon>Spermatophyta</taxon>
        <taxon>Pinopsida</taxon>
        <taxon>Pinidae</taxon>
        <taxon>Conifers II</taxon>
        <taxon>Cupressales</taxon>
        <taxon>Taxaceae</taxon>
        <taxon>Taxus</taxon>
    </lineage>
</organism>
<gene>
    <name evidence="5" type="ORF">KI387_015953</name>
</gene>
<dbReference type="GO" id="GO:0004553">
    <property type="term" value="F:hydrolase activity, hydrolyzing O-glycosyl compounds"/>
    <property type="evidence" value="ECO:0007669"/>
    <property type="project" value="InterPro"/>
</dbReference>
<evidence type="ECO:0000256" key="1">
    <source>
        <dbReference type="ARBA" id="ARBA00007806"/>
    </source>
</evidence>
<comment type="caution">
    <text evidence="5">The sequence shown here is derived from an EMBL/GenBank/DDBJ whole genome shotgun (WGS) entry which is preliminary data.</text>
</comment>
<proteinExistence type="inferred from homology"/>
<evidence type="ECO:0000259" key="4">
    <source>
        <dbReference type="Pfam" id="PF13802"/>
    </source>
</evidence>